<comment type="caution">
    <text evidence="2">The sequence shown here is derived from an EMBL/GenBank/DDBJ whole genome shotgun (WGS) entry which is preliminary data.</text>
</comment>
<reference evidence="3" key="1">
    <citation type="journal article" date="2019" name="Int. J. Syst. Evol. Microbiol.">
        <title>The Global Catalogue of Microorganisms (GCM) 10K type strain sequencing project: providing services to taxonomists for standard genome sequencing and annotation.</title>
        <authorList>
            <consortium name="The Broad Institute Genomics Platform"/>
            <consortium name="The Broad Institute Genome Sequencing Center for Infectious Disease"/>
            <person name="Wu L."/>
            <person name="Ma J."/>
        </authorList>
    </citation>
    <scope>NUCLEOTIDE SEQUENCE [LARGE SCALE GENOMIC DNA]</scope>
    <source>
        <strain evidence="3">ZS-35-S2</strain>
    </source>
</reference>
<dbReference type="Pfam" id="PF13302">
    <property type="entry name" value="Acetyltransf_3"/>
    <property type="match status" value="1"/>
</dbReference>
<dbReference type="PANTHER" id="PTHR43441">
    <property type="entry name" value="RIBOSOMAL-PROTEIN-SERINE ACETYLTRANSFERASE"/>
    <property type="match status" value="1"/>
</dbReference>
<dbReference type="Gene3D" id="3.40.630.30">
    <property type="match status" value="1"/>
</dbReference>
<dbReference type="SUPFAM" id="SSF55729">
    <property type="entry name" value="Acyl-CoA N-acyltransferases (Nat)"/>
    <property type="match status" value="1"/>
</dbReference>
<keyword evidence="3" id="KW-1185">Reference proteome</keyword>
<dbReference type="Proteomes" id="UP001597371">
    <property type="component" value="Unassembled WGS sequence"/>
</dbReference>
<dbReference type="InterPro" id="IPR016181">
    <property type="entry name" value="Acyl_CoA_acyltransferase"/>
</dbReference>
<evidence type="ECO:0000313" key="3">
    <source>
        <dbReference type="Proteomes" id="UP001597371"/>
    </source>
</evidence>
<gene>
    <name evidence="2" type="ORF">ACFSKQ_02990</name>
</gene>
<dbReference type="EC" id="2.3.-.-" evidence="2"/>
<protein>
    <submittedName>
        <fullName evidence="2">GNAT family N-acetyltransferase</fullName>
        <ecNumber evidence="2">2.3.-.-</ecNumber>
    </submittedName>
</protein>
<name>A0ABW5CGZ3_9HYPH</name>
<dbReference type="RefSeq" id="WP_209735635.1">
    <property type="nucleotide sequence ID" value="NZ_CP072611.1"/>
</dbReference>
<evidence type="ECO:0000313" key="2">
    <source>
        <dbReference type="EMBL" id="MFD2236430.1"/>
    </source>
</evidence>
<dbReference type="InterPro" id="IPR000182">
    <property type="entry name" value="GNAT_dom"/>
</dbReference>
<dbReference type="PROSITE" id="PS51186">
    <property type="entry name" value="GNAT"/>
    <property type="match status" value="1"/>
</dbReference>
<dbReference type="GO" id="GO:0016746">
    <property type="term" value="F:acyltransferase activity"/>
    <property type="evidence" value="ECO:0007669"/>
    <property type="project" value="UniProtKB-KW"/>
</dbReference>
<dbReference type="PANTHER" id="PTHR43441:SF2">
    <property type="entry name" value="FAMILY ACETYLTRANSFERASE, PUTATIVE (AFU_ORTHOLOGUE AFUA_7G00850)-RELATED"/>
    <property type="match status" value="1"/>
</dbReference>
<keyword evidence="2" id="KW-0808">Transferase</keyword>
<feature type="domain" description="N-acetyltransferase" evidence="1">
    <location>
        <begin position="28"/>
        <end position="177"/>
    </location>
</feature>
<proteinExistence type="predicted"/>
<organism evidence="2 3">
    <name type="scientific">Aureimonas populi</name>
    <dbReference type="NCBI Taxonomy" id="1701758"/>
    <lineage>
        <taxon>Bacteria</taxon>
        <taxon>Pseudomonadati</taxon>
        <taxon>Pseudomonadota</taxon>
        <taxon>Alphaproteobacteria</taxon>
        <taxon>Hyphomicrobiales</taxon>
        <taxon>Aurantimonadaceae</taxon>
        <taxon>Aureimonas</taxon>
    </lineage>
</organism>
<dbReference type="EMBL" id="JBHUIJ010000002">
    <property type="protein sequence ID" value="MFD2236430.1"/>
    <property type="molecule type" value="Genomic_DNA"/>
</dbReference>
<evidence type="ECO:0000259" key="1">
    <source>
        <dbReference type="PROSITE" id="PS51186"/>
    </source>
</evidence>
<sequence length="220" mass="24674">MNLSPRPAPDMQILAGRHVVLEPIADETRFDELHEALGGEGFRDGWRFLAVGPFESRTAFDTAMRELLLAADKRFYAILPREGGRAAGFFSLMRIDTANGVIEVGNVALGPQLQRSRVATEAFFVLFAHVFDALGYRRLEWKCDNANAPSRSAAARLGFTFEGVFRQHMIVKGRNRDTAWFSILDGEWPARRAAFEAWLDDANFDAGGRQRRPLADLRTS</sequence>
<dbReference type="InterPro" id="IPR051908">
    <property type="entry name" value="Ribosomal_N-acetyltransferase"/>
</dbReference>
<accession>A0ABW5CGZ3</accession>
<keyword evidence="2" id="KW-0012">Acyltransferase</keyword>